<proteinExistence type="predicted"/>
<evidence type="ECO:0008006" key="3">
    <source>
        <dbReference type="Google" id="ProtNLM"/>
    </source>
</evidence>
<dbReference type="EMBL" id="VSSQ01000749">
    <property type="protein sequence ID" value="MPM00747.1"/>
    <property type="molecule type" value="Genomic_DNA"/>
</dbReference>
<organism evidence="2">
    <name type="scientific">bioreactor metagenome</name>
    <dbReference type="NCBI Taxonomy" id="1076179"/>
    <lineage>
        <taxon>unclassified sequences</taxon>
        <taxon>metagenomes</taxon>
        <taxon>ecological metagenomes</taxon>
    </lineage>
</organism>
<dbReference type="AlphaFoldDB" id="A0A644WB57"/>
<evidence type="ECO:0000256" key="1">
    <source>
        <dbReference type="SAM" id="MobiDB-lite"/>
    </source>
</evidence>
<reference evidence="2" key="1">
    <citation type="submission" date="2019-08" db="EMBL/GenBank/DDBJ databases">
        <authorList>
            <person name="Kucharzyk K."/>
            <person name="Murdoch R.W."/>
            <person name="Higgins S."/>
            <person name="Loffler F."/>
        </authorList>
    </citation>
    <scope>NUCLEOTIDE SEQUENCE</scope>
</reference>
<sequence length="373" mass="42859">MSSLQDLFGKINIPLYQNETLDLDHFYLEPYQDNDVGSDDSYDMSEPYETNKSKKKRSLSFEPTHISHFMYFMDGSRRTYKIGDIVLENKKIYPVVVAQVRAGCVQRSTNGKIHCQYIEKGNLLLISSVINNEDFSDLRTRIRKSPLARELSLDVITYRYDRMKDLAPTNAAIAKANSVMHDMEIKILERMVKSGLLSTGQMLIVDGPIQFVAQDRHDRNFSDLFYNVIGVSKSFDPMLPMSEKTRGSAQVGSQLLKLEYGERTPVFLNNRNNQHRRYGCWYLRIRPKSHVLSPLDGIIKIEKLATDDDYENGLDSDVVDNLSRSLLEECAPTCHGSDDRWANHLYPVFLAETMVKATFLGDLSFMSQFKRNF</sequence>
<protein>
    <recommendedName>
        <fullName evidence="3">NurA domain-containing protein</fullName>
    </recommendedName>
</protein>
<dbReference type="SUPFAM" id="SSF53098">
    <property type="entry name" value="Ribonuclease H-like"/>
    <property type="match status" value="1"/>
</dbReference>
<gene>
    <name evidence="2" type="ORF">SDC9_46977</name>
</gene>
<feature type="region of interest" description="Disordered" evidence="1">
    <location>
        <begin position="37"/>
        <end position="56"/>
    </location>
</feature>
<accession>A0A644WB57</accession>
<evidence type="ECO:0000313" key="2">
    <source>
        <dbReference type="EMBL" id="MPM00747.1"/>
    </source>
</evidence>
<dbReference type="InterPro" id="IPR012337">
    <property type="entry name" value="RNaseH-like_sf"/>
</dbReference>
<name>A0A644WB57_9ZZZZ</name>
<comment type="caution">
    <text evidence="2">The sequence shown here is derived from an EMBL/GenBank/DDBJ whole genome shotgun (WGS) entry which is preliminary data.</text>
</comment>